<organism evidence="3 4">
    <name type="scientific">Parachaetomium inaequale</name>
    <dbReference type="NCBI Taxonomy" id="2588326"/>
    <lineage>
        <taxon>Eukaryota</taxon>
        <taxon>Fungi</taxon>
        <taxon>Dikarya</taxon>
        <taxon>Ascomycota</taxon>
        <taxon>Pezizomycotina</taxon>
        <taxon>Sordariomycetes</taxon>
        <taxon>Sordariomycetidae</taxon>
        <taxon>Sordariales</taxon>
        <taxon>Chaetomiaceae</taxon>
        <taxon>Parachaetomium</taxon>
    </lineage>
</organism>
<dbReference type="PANTHER" id="PTHR47643">
    <property type="entry name" value="TPR DOMAIN PROTEIN (AFU_ORTHOLOGUE AFUA_5G12710)"/>
    <property type="match status" value="1"/>
</dbReference>
<dbReference type="SUPFAM" id="SSF48452">
    <property type="entry name" value="TPR-like"/>
    <property type="match status" value="1"/>
</dbReference>
<evidence type="ECO:0000313" key="3">
    <source>
        <dbReference type="EMBL" id="KAK4041417.1"/>
    </source>
</evidence>
<keyword evidence="4" id="KW-1185">Reference proteome</keyword>
<sequence>MAVVVATPTMASTKANPGAVPSRRLGKEELTKTHKAHLKKQDNSPHAPRAVKQPVLSDAYPASTKSIRELEIIPLSELRAETHHRGKGIIVKAISAPFVGAGAVSIVEDEFGNADKLAIYNQADSSILSGVPEGCVVAVKEPYYKNNGAEDDFMICVDHPSDVILLRFTDPIIPESLRLGPLLKTAEDWRNAADRAFIEKDFPTSVFCYSEALEASEDAAFKAPIHTKRAGVNLILGRYDAAKADALASRTGGPQDWKAYYNAGRAAYGLCSYTESHTLLTTALDLNPTNANIQKEHARCQARLREEETGAYDFPAMHASLGPHAVHLDRGSFLRNTRVAESAHHGRGLFAARDLRAGDVVFVEKATLMPNQYEPARASAALYALMVRQLCDNPSLAGHVLGLYDGGYERSGEEGAVVDGVAVVDVFLVEAIRTKNCFSAPRSTLEDTRPSVRDGRQAKGLWVHASRMNHNCVANTMRSFVGDMLISRATRDIKEGEELFQQYVPVKTMVDVRNKQFKDGWGFECACVLCTAENRSPEAMLAKRKELLAAVEKLCSKKMPGRELIPDAKIRSVDRLAKQLEEAHEKDVYEGLPRLTLIYPCNWLVAAHRGRKNHGKVVKYALKVLRNFGFKVPDESEVWDPREIYTKSGNATLMTVHVVATLRTLAEAYEALGHKEMAERCAEAAEFGYVLVTGSKNDLTTLDK</sequence>
<dbReference type="SUPFAM" id="SSF82199">
    <property type="entry name" value="SET domain"/>
    <property type="match status" value="1"/>
</dbReference>
<accession>A0AAN6PIL2</accession>
<feature type="domain" description="SET" evidence="2">
    <location>
        <begin position="335"/>
        <end position="504"/>
    </location>
</feature>
<gene>
    <name evidence="3" type="ORF">C8A01DRAFT_14788</name>
</gene>
<dbReference type="PANTHER" id="PTHR47643:SF2">
    <property type="entry name" value="TPR DOMAIN PROTEIN (AFU_ORTHOLOGUE AFUA_5G12710)"/>
    <property type="match status" value="1"/>
</dbReference>
<dbReference type="Pfam" id="PF00856">
    <property type="entry name" value="SET"/>
    <property type="match status" value="1"/>
</dbReference>
<evidence type="ECO:0000256" key="1">
    <source>
        <dbReference type="SAM" id="MobiDB-lite"/>
    </source>
</evidence>
<proteinExistence type="predicted"/>
<reference evidence="4" key="1">
    <citation type="journal article" date="2023" name="Mol. Phylogenet. Evol.">
        <title>Genome-scale phylogeny and comparative genomics of the fungal order Sordariales.</title>
        <authorList>
            <person name="Hensen N."/>
            <person name="Bonometti L."/>
            <person name="Westerberg I."/>
            <person name="Brannstrom I.O."/>
            <person name="Guillou S."/>
            <person name="Cros-Aarteil S."/>
            <person name="Calhoun S."/>
            <person name="Haridas S."/>
            <person name="Kuo A."/>
            <person name="Mondo S."/>
            <person name="Pangilinan J."/>
            <person name="Riley R."/>
            <person name="LaButti K."/>
            <person name="Andreopoulos B."/>
            <person name="Lipzen A."/>
            <person name="Chen C."/>
            <person name="Yan M."/>
            <person name="Daum C."/>
            <person name="Ng V."/>
            <person name="Clum A."/>
            <person name="Steindorff A."/>
            <person name="Ohm R.A."/>
            <person name="Martin F."/>
            <person name="Silar P."/>
            <person name="Natvig D.O."/>
            <person name="Lalanne C."/>
            <person name="Gautier V."/>
            <person name="Ament-Velasquez S.L."/>
            <person name="Kruys A."/>
            <person name="Hutchinson M.I."/>
            <person name="Powell A.J."/>
            <person name="Barry K."/>
            <person name="Miller A.N."/>
            <person name="Grigoriev I.V."/>
            <person name="Debuchy R."/>
            <person name="Gladieux P."/>
            <person name="Hiltunen Thoren M."/>
            <person name="Johannesson H."/>
        </authorList>
    </citation>
    <scope>NUCLEOTIDE SEQUENCE [LARGE SCALE GENOMIC DNA]</scope>
    <source>
        <strain evidence="4">CBS 284.82</strain>
    </source>
</reference>
<dbReference type="Proteomes" id="UP001303115">
    <property type="component" value="Unassembled WGS sequence"/>
</dbReference>
<protein>
    <recommendedName>
        <fullName evidence="2">SET domain-containing protein</fullName>
    </recommendedName>
</protein>
<dbReference type="Gene3D" id="1.25.40.10">
    <property type="entry name" value="Tetratricopeptide repeat domain"/>
    <property type="match status" value="2"/>
</dbReference>
<dbReference type="InterPro" id="IPR011990">
    <property type="entry name" value="TPR-like_helical_dom_sf"/>
</dbReference>
<dbReference type="EMBL" id="MU854357">
    <property type="protein sequence ID" value="KAK4041417.1"/>
    <property type="molecule type" value="Genomic_DNA"/>
</dbReference>
<comment type="caution">
    <text evidence="3">The sequence shown here is derived from an EMBL/GenBank/DDBJ whole genome shotgun (WGS) entry which is preliminary data.</text>
</comment>
<dbReference type="InterPro" id="IPR046341">
    <property type="entry name" value="SET_dom_sf"/>
</dbReference>
<dbReference type="CDD" id="cd20071">
    <property type="entry name" value="SET_SMYD"/>
    <property type="match status" value="1"/>
</dbReference>
<feature type="region of interest" description="Disordered" evidence="1">
    <location>
        <begin position="32"/>
        <end position="51"/>
    </location>
</feature>
<evidence type="ECO:0000313" key="4">
    <source>
        <dbReference type="Proteomes" id="UP001303115"/>
    </source>
</evidence>
<feature type="region of interest" description="Disordered" evidence="1">
    <location>
        <begin position="1"/>
        <end position="25"/>
    </location>
</feature>
<name>A0AAN6PIL2_9PEZI</name>
<dbReference type="InterPro" id="IPR053209">
    <property type="entry name" value="Gramillin-biosynth_MTr"/>
</dbReference>
<dbReference type="AlphaFoldDB" id="A0AAN6PIL2"/>
<dbReference type="SMART" id="SM00317">
    <property type="entry name" value="SET"/>
    <property type="match status" value="1"/>
</dbReference>
<dbReference type="PROSITE" id="PS50280">
    <property type="entry name" value="SET"/>
    <property type="match status" value="1"/>
</dbReference>
<dbReference type="InterPro" id="IPR001214">
    <property type="entry name" value="SET_dom"/>
</dbReference>
<evidence type="ECO:0000259" key="2">
    <source>
        <dbReference type="PROSITE" id="PS50280"/>
    </source>
</evidence>
<dbReference type="Gene3D" id="2.170.270.10">
    <property type="entry name" value="SET domain"/>
    <property type="match status" value="1"/>
</dbReference>